<gene>
    <name evidence="2" type="ORF">BPOR_1441g00010</name>
</gene>
<evidence type="ECO:0000313" key="3">
    <source>
        <dbReference type="Proteomes" id="UP000297280"/>
    </source>
</evidence>
<feature type="compositionally biased region" description="Basic and acidic residues" evidence="1">
    <location>
        <begin position="73"/>
        <end position="90"/>
    </location>
</feature>
<protein>
    <submittedName>
        <fullName evidence="2">Uncharacterized protein</fullName>
    </submittedName>
</protein>
<feature type="region of interest" description="Disordered" evidence="1">
    <location>
        <begin position="72"/>
        <end position="100"/>
    </location>
</feature>
<proteinExistence type="predicted"/>
<dbReference type="EMBL" id="PQXO01001433">
    <property type="protein sequence ID" value="TGO80997.1"/>
    <property type="molecule type" value="Genomic_DNA"/>
</dbReference>
<dbReference type="AlphaFoldDB" id="A0A4Z1KHQ9"/>
<comment type="caution">
    <text evidence="2">The sequence shown here is derived from an EMBL/GenBank/DDBJ whole genome shotgun (WGS) entry which is preliminary data.</text>
</comment>
<evidence type="ECO:0000256" key="1">
    <source>
        <dbReference type="SAM" id="MobiDB-lite"/>
    </source>
</evidence>
<name>A0A4Z1KHQ9_9HELO</name>
<dbReference type="Proteomes" id="UP000297280">
    <property type="component" value="Unassembled WGS sequence"/>
</dbReference>
<keyword evidence="3" id="KW-1185">Reference proteome</keyword>
<sequence length="100" mass="11592">MQYAGHTMYSLKISAAASTMNRLEMKHPLSRFSKPQKIEMNQKFNPEAPYACLPREKDNRNQDGEDLLVVIGEAREREREKEKKGPEKLKPPLSETFEVE</sequence>
<reference evidence="2 3" key="1">
    <citation type="submission" date="2017-12" db="EMBL/GenBank/DDBJ databases">
        <title>Comparative genomics of Botrytis spp.</title>
        <authorList>
            <person name="Valero-Jimenez C.A."/>
            <person name="Tapia P."/>
            <person name="Veloso J."/>
            <person name="Silva-Moreno E."/>
            <person name="Staats M."/>
            <person name="Valdes J.H."/>
            <person name="Van Kan J.A.L."/>
        </authorList>
    </citation>
    <scope>NUCLEOTIDE SEQUENCE [LARGE SCALE GENOMIC DNA]</scope>
    <source>
        <strain evidence="2 3">MUCL3349</strain>
    </source>
</reference>
<organism evidence="2 3">
    <name type="scientific">Botrytis porri</name>
    <dbReference type="NCBI Taxonomy" id="87229"/>
    <lineage>
        <taxon>Eukaryota</taxon>
        <taxon>Fungi</taxon>
        <taxon>Dikarya</taxon>
        <taxon>Ascomycota</taxon>
        <taxon>Pezizomycotina</taxon>
        <taxon>Leotiomycetes</taxon>
        <taxon>Helotiales</taxon>
        <taxon>Sclerotiniaceae</taxon>
        <taxon>Botrytis</taxon>
    </lineage>
</organism>
<evidence type="ECO:0000313" key="2">
    <source>
        <dbReference type="EMBL" id="TGO80997.1"/>
    </source>
</evidence>
<accession>A0A4Z1KHQ9</accession>